<evidence type="ECO:0000313" key="3">
    <source>
        <dbReference type="EMBL" id="BAN02093.1"/>
    </source>
</evidence>
<reference evidence="3 4" key="1">
    <citation type="journal article" date="2013" name="Int. J. Syst. Evol. Microbiol.">
        <title>Ilumatobacter nonamiense sp. nov. and Ilumatobacter coccineum sp. nov., isolated from seashore sand.</title>
        <authorList>
            <person name="Matsumoto A."/>
            <person name="Kasai H."/>
            <person name="Matsuo Y."/>
            <person name="Shizuri Y."/>
            <person name="Ichikawa N."/>
            <person name="Fujita N."/>
            <person name="Omura S."/>
            <person name="Takahashi Y."/>
        </authorList>
    </citation>
    <scope>NUCLEOTIDE SEQUENCE [LARGE SCALE GENOMIC DNA]</scope>
    <source>
        <strain evidence="4">NBRC 103263 / KCTC 29153 / YM16-304</strain>
    </source>
</reference>
<accession>A0A6C7E6R8</accession>
<feature type="region of interest" description="Disordered" evidence="1">
    <location>
        <begin position="18"/>
        <end position="87"/>
    </location>
</feature>
<feature type="chain" id="PRO_5038348038" description="Lipoprotein" evidence="2">
    <location>
        <begin position="18"/>
        <end position="216"/>
    </location>
</feature>
<keyword evidence="2" id="KW-0732">Signal</keyword>
<dbReference type="AlphaFoldDB" id="A0A6C7E6R8"/>
<dbReference type="RefSeq" id="WP_015441340.1">
    <property type="nucleotide sequence ID" value="NC_020520.1"/>
</dbReference>
<feature type="compositionally biased region" description="Low complexity" evidence="1">
    <location>
        <begin position="74"/>
        <end position="87"/>
    </location>
</feature>
<dbReference type="EMBL" id="AP012057">
    <property type="protein sequence ID" value="BAN02093.1"/>
    <property type="molecule type" value="Genomic_DNA"/>
</dbReference>
<evidence type="ECO:0000256" key="2">
    <source>
        <dbReference type="SAM" id="SignalP"/>
    </source>
</evidence>
<dbReference type="OrthoDB" id="9951462at2"/>
<sequence>MRRSVMLSIAAALLVTAGCGGDDDESTALSDDATPTADATPAADADEAETDEADTSAEPADDAATADESEPAPESDAPAAPTGAGSATVTMQGETYRFEQIEPGPDDDYYVFCTVVAGSLQAVLRQVDDGGNTVDGELSVILLEPGGPYEQTGDPAEVQLSLGNRFLRYNEGDPIAAPSSGAAGGGTVTLQETGTFDGETGETATTAVEATIEVSC</sequence>
<proteinExistence type="predicted"/>
<gene>
    <name evidence="3" type="ORF">YM304_17790</name>
</gene>
<evidence type="ECO:0008006" key="5">
    <source>
        <dbReference type="Google" id="ProtNLM"/>
    </source>
</evidence>
<keyword evidence="4" id="KW-1185">Reference proteome</keyword>
<feature type="compositionally biased region" description="Acidic residues" evidence="1">
    <location>
        <begin position="44"/>
        <end position="73"/>
    </location>
</feature>
<feature type="signal peptide" evidence="2">
    <location>
        <begin position="1"/>
        <end position="17"/>
    </location>
</feature>
<protein>
    <recommendedName>
        <fullName evidence="5">Lipoprotein</fullName>
    </recommendedName>
</protein>
<dbReference type="PROSITE" id="PS51257">
    <property type="entry name" value="PROKAR_LIPOPROTEIN"/>
    <property type="match status" value="1"/>
</dbReference>
<dbReference type="Proteomes" id="UP000011863">
    <property type="component" value="Chromosome"/>
</dbReference>
<evidence type="ECO:0000313" key="4">
    <source>
        <dbReference type="Proteomes" id="UP000011863"/>
    </source>
</evidence>
<organism evidence="3 4">
    <name type="scientific">Ilumatobacter coccineus (strain NBRC 103263 / KCTC 29153 / YM16-304)</name>
    <dbReference type="NCBI Taxonomy" id="1313172"/>
    <lineage>
        <taxon>Bacteria</taxon>
        <taxon>Bacillati</taxon>
        <taxon>Actinomycetota</taxon>
        <taxon>Acidimicrobiia</taxon>
        <taxon>Acidimicrobiales</taxon>
        <taxon>Ilumatobacteraceae</taxon>
        <taxon>Ilumatobacter</taxon>
    </lineage>
</organism>
<feature type="compositionally biased region" description="Low complexity" evidence="1">
    <location>
        <begin position="27"/>
        <end position="43"/>
    </location>
</feature>
<name>A0A6C7E6R8_ILUCY</name>
<dbReference type="KEGG" id="aym:YM304_17790"/>
<evidence type="ECO:0000256" key="1">
    <source>
        <dbReference type="SAM" id="MobiDB-lite"/>
    </source>
</evidence>